<keyword evidence="2" id="KW-1185">Reference proteome</keyword>
<proteinExistence type="predicted"/>
<dbReference type="HOGENOM" id="CLU_074616_0_0_1"/>
<accession>J5J7R1</accession>
<dbReference type="EMBL" id="JH725185">
    <property type="protein sequence ID" value="EJP62448.1"/>
    <property type="molecule type" value="Genomic_DNA"/>
</dbReference>
<reference evidence="1 2" key="1">
    <citation type="journal article" date="2012" name="Sci. Rep.">
        <title>Genomic perspectives on the evolution of fungal entomopathogenicity in Beauveria bassiana.</title>
        <authorList>
            <person name="Xiao G."/>
            <person name="Ying S.H."/>
            <person name="Zheng P."/>
            <person name="Wang Z.L."/>
            <person name="Zhang S."/>
            <person name="Xie X.Q."/>
            <person name="Shang Y."/>
            <person name="St Leger R.J."/>
            <person name="Zhao G.P."/>
            <person name="Wang C."/>
            <person name="Feng M.G."/>
        </authorList>
    </citation>
    <scope>NUCLEOTIDE SEQUENCE [LARGE SCALE GENOMIC DNA]</scope>
    <source>
        <strain evidence="1 2">ARSEF 2860</strain>
    </source>
</reference>
<protein>
    <submittedName>
        <fullName evidence="1">Uncharacterized protein</fullName>
    </submittedName>
</protein>
<gene>
    <name evidence="1" type="ORF">BBA_08532</name>
</gene>
<evidence type="ECO:0000313" key="1">
    <source>
        <dbReference type="EMBL" id="EJP62448.1"/>
    </source>
</evidence>
<dbReference type="InParanoid" id="J5J7R1"/>
<organism evidence="1 2">
    <name type="scientific">Beauveria bassiana (strain ARSEF 2860)</name>
    <name type="common">White muscardine disease fungus</name>
    <name type="synonym">Tritirachium shiotae</name>
    <dbReference type="NCBI Taxonomy" id="655819"/>
    <lineage>
        <taxon>Eukaryota</taxon>
        <taxon>Fungi</taxon>
        <taxon>Dikarya</taxon>
        <taxon>Ascomycota</taxon>
        <taxon>Pezizomycotina</taxon>
        <taxon>Sordariomycetes</taxon>
        <taxon>Hypocreomycetidae</taxon>
        <taxon>Hypocreales</taxon>
        <taxon>Cordycipitaceae</taxon>
        <taxon>Beauveria</taxon>
    </lineage>
</organism>
<dbReference type="RefSeq" id="XP_008601851.1">
    <property type="nucleotide sequence ID" value="XM_008603629.1"/>
</dbReference>
<dbReference type="STRING" id="655819.J5J7R1"/>
<sequence>MTMATQAKARPSRKAIGSDEAYAAILDGARRLRIRCSLSLSKQNMFREAVDVLQSPQSSRSRQEYRVFLYEVAERCGPHGILLCATELGQHKITTMRKSERAVLIGKLQEVKTADAIDCPMIRSLAKELVIPQIAQAPLDSTDTLMRQMTEPGRQGVQGSLSDAANMADLGPSSGYPYPDLSHGSESLADRSWLGSTDLLDGTVDSLTPGSISGFGTPQELHHSASMAGIASILGNFWHNIIRRAAPVDIGNSTPRGSLTAYLPLDEESADCLLKLDISPAGAEYLASILFNAEIQGGSHATQIAFDNGSKLALAVAAGATWKGAPHQALFSIFDTQVCCAVMESKLYQRELKQGLQVTNCVSMTLTADGATVDVTLGARQALGIIYKFFV</sequence>
<dbReference type="AlphaFoldDB" id="J5J7R1"/>
<dbReference type="Proteomes" id="UP000002762">
    <property type="component" value="Unassembled WGS sequence"/>
</dbReference>
<dbReference type="GeneID" id="19891544"/>
<evidence type="ECO:0000313" key="2">
    <source>
        <dbReference type="Proteomes" id="UP000002762"/>
    </source>
</evidence>
<name>J5J7R1_BEAB2</name>